<protein>
    <recommendedName>
        <fullName evidence="1">Reverse transcriptase domain-containing protein</fullName>
    </recommendedName>
</protein>
<evidence type="ECO:0000313" key="2">
    <source>
        <dbReference type="EMBL" id="KAJ8882765.1"/>
    </source>
</evidence>
<evidence type="ECO:0000313" key="3">
    <source>
        <dbReference type="Proteomes" id="UP001159363"/>
    </source>
</evidence>
<dbReference type="InterPro" id="IPR000477">
    <property type="entry name" value="RT_dom"/>
</dbReference>
<evidence type="ECO:0000259" key="1">
    <source>
        <dbReference type="Pfam" id="PF00078"/>
    </source>
</evidence>
<feature type="domain" description="Reverse transcriptase" evidence="1">
    <location>
        <begin position="4"/>
        <end position="101"/>
    </location>
</feature>
<reference evidence="2 3" key="1">
    <citation type="submission" date="2023-02" db="EMBL/GenBank/DDBJ databases">
        <title>LHISI_Scaffold_Assembly.</title>
        <authorList>
            <person name="Stuart O.P."/>
            <person name="Cleave R."/>
            <person name="Magrath M.J.L."/>
            <person name="Mikheyev A.S."/>
        </authorList>
    </citation>
    <scope>NUCLEOTIDE SEQUENCE [LARGE SCALE GENOMIC DNA]</scope>
    <source>
        <strain evidence="2">Daus_M_001</strain>
        <tissue evidence="2">Leg muscle</tissue>
    </source>
</reference>
<dbReference type="EMBL" id="JARBHB010000005">
    <property type="protein sequence ID" value="KAJ8882765.1"/>
    <property type="molecule type" value="Genomic_DNA"/>
</dbReference>
<gene>
    <name evidence="2" type="ORF">PR048_014578</name>
</gene>
<dbReference type="Pfam" id="PF00078">
    <property type="entry name" value="RVT_1"/>
    <property type="match status" value="1"/>
</dbReference>
<proteinExistence type="predicted"/>
<comment type="caution">
    <text evidence="2">The sequence shown here is derived from an EMBL/GenBank/DDBJ whole genome shotgun (WGS) entry which is preliminary data.</text>
</comment>
<name>A0ABQ9HEK9_9NEOP</name>
<accession>A0ABQ9HEK9</accession>
<organism evidence="2 3">
    <name type="scientific">Dryococelus australis</name>
    <dbReference type="NCBI Taxonomy" id="614101"/>
    <lineage>
        <taxon>Eukaryota</taxon>
        <taxon>Metazoa</taxon>
        <taxon>Ecdysozoa</taxon>
        <taxon>Arthropoda</taxon>
        <taxon>Hexapoda</taxon>
        <taxon>Insecta</taxon>
        <taxon>Pterygota</taxon>
        <taxon>Neoptera</taxon>
        <taxon>Polyneoptera</taxon>
        <taxon>Phasmatodea</taxon>
        <taxon>Verophasmatodea</taxon>
        <taxon>Anareolatae</taxon>
        <taxon>Phasmatidae</taxon>
        <taxon>Eurycanthinae</taxon>
        <taxon>Dryococelus</taxon>
    </lineage>
</organism>
<dbReference type="Proteomes" id="UP001159363">
    <property type="component" value="Chromosome 4"/>
</dbReference>
<keyword evidence="3" id="KW-1185">Reference proteome</keyword>
<sequence length="103" mass="11342">MSQFVLYIEPLLQTLHSKLNGISVGTQNLTCIGYADDVTCIVRSEDDVAGIHDTLSAFTRAATAQVNSAKTKLLDLRPEPHALRQVPPYVKTDKLRALGIEFM</sequence>